<sequence length="141" mass="15928">MNSVLFYRFNNLLGLRTIHISKKVMVSNDSNQTSIHAGTITEVYDVPMSVIIRPFPPEVNEEKVRSLMETISNPDTAHLVPPVDILWIIGREGGNYYYSFGGCHRYTAHKKLNKETIKAKLVKSTVNDLKCYLGSSTPDLK</sequence>
<evidence type="ECO:0000256" key="6">
    <source>
        <dbReference type="ARBA" id="ARBA00022862"/>
    </source>
</evidence>
<dbReference type="STRING" id="224129.A0A1W4X5S3"/>
<dbReference type="OrthoDB" id="10023328at2759"/>
<evidence type="ECO:0000256" key="5">
    <source>
        <dbReference type="ARBA" id="ARBA00022840"/>
    </source>
</evidence>
<organism evidence="11 12">
    <name type="scientific">Agrilus planipennis</name>
    <name type="common">Emerald ash borer</name>
    <name type="synonym">Agrilus marcopoli</name>
    <dbReference type="NCBI Taxonomy" id="224129"/>
    <lineage>
        <taxon>Eukaryota</taxon>
        <taxon>Metazoa</taxon>
        <taxon>Ecdysozoa</taxon>
        <taxon>Arthropoda</taxon>
        <taxon>Hexapoda</taxon>
        <taxon>Insecta</taxon>
        <taxon>Pterygota</taxon>
        <taxon>Neoptera</taxon>
        <taxon>Endopterygota</taxon>
        <taxon>Coleoptera</taxon>
        <taxon>Polyphaga</taxon>
        <taxon>Elateriformia</taxon>
        <taxon>Buprestoidea</taxon>
        <taxon>Buprestidae</taxon>
        <taxon>Agrilinae</taxon>
        <taxon>Agrilus</taxon>
    </lineage>
</organism>
<keyword evidence="4" id="KW-0547">Nucleotide-binding</keyword>
<dbReference type="GO" id="GO:0005737">
    <property type="term" value="C:cytoplasm"/>
    <property type="evidence" value="ECO:0007669"/>
    <property type="project" value="TreeGrafter"/>
</dbReference>
<evidence type="ECO:0000256" key="3">
    <source>
        <dbReference type="ARBA" id="ARBA00022481"/>
    </source>
</evidence>
<evidence type="ECO:0000313" key="11">
    <source>
        <dbReference type="Proteomes" id="UP000192223"/>
    </source>
</evidence>
<dbReference type="KEGG" id="apln:108741208"/>
<evidence type="ECO:0000256" key="7">
    <source>
        <dbReference type="ARBA" id="ARBA00023002"/>
    </source>
</evidence>
<dbReference type="GeneID" id="108741208"/>
<keyword evidence="8" id="KW-1015">Disulfide bond</keyword>
<keyword evidence="3" id="KW-0488">Methylation</keyword>
<evidence type="ECO:0000259" key="10">
    <source>
        <dbReference type="SMART" id="SM00470"/>
    </source>
</evidence>
<name>A0A1W4X5S3_AGRPL</name>
<keyword evidence="11" id="KW-1185">Reference proteome</keyword>
<accession>A0A1W4X5S3</accession>
<dbReference type="InParanoid" id="A0A1W4X5S3"/>
<dbReference type="FunFam" id="3.90.1530.10:FF:000001">
    <property type="entry name" value="Sulfiredoxin"/>
    <property type="match status" value="1"/>
</dbReference>
<dbReference type="EC" id="1.8.98.2" evidence="2"/>
<keyword evidence="6" id="KW-0049">Antioxidant</keyword>
<evidence type="ECO:0000256" key="2">
    <source>
        <dbReference type="ARBA" id="ARBA00013055"/>
    </source>
</evidence>
<feature type="domain" description="ParB-like N-terminal" evidence="10">
    <location>
        <begin position="44"/>
        <end position="137"/>
    </location>
</feature>
<reference evidence="12" key="1">
    <citation type="submission" date="2025-08" db="UniProtKB">
        <authorList>
            <consortium name="RefSeq"/>
        </authorList>
    </citation>
    <scope>IDENTIFICATION</scope>
    <source>
        <tissue evidence="12">Entire body</tissue>
    </source>
</reference>
<dbReference type="PANTHER" id="PTHR21348">
    <property type="match status" value="1"/>
</dbReference>
<dbReference type="SUPFAM" id="SSF110849">
    <property type="entry name" value="ParB/Sulfiredoxin"/>
    <property type="match status" value="1"/>
</dbReference>
<proteinExistence type="inferred from homology"/>
<dbReference type="InterPro" id="IPR016692">
    <property type="entry name" value="Sulfiredoxin"/>
</dbReference>
<keyword evidence="5" id="KW-0067">ATP-binding</keyword>
<dbReference type="CDD" id="cd16395">
    <property type="entry name" value="Srx"/>
    <property type="match status" value="1"/>
</dbReference>
<evidence type="ECO:0000256" key="4">
    <source>
        <dbReference type="ARBA" id="ARBA00022741"/>
    </source>
</evidence>
<dbReference type="Pfam" id="PF02195">
    <property type="entry name" value="ParB_N"/>
    <property type="match status" value="1"/>
</dbReference>
<dbReference type="InterPro" id="IPR036086">
    <property type="entry name" value="ParB/Sulfiredoxin_sf"/>
</dbReference>
<dbReference type="AlphaFoldDB" id="A0A1W4X5S3"/>
<gene>
    <name evidence="12" type="primary">LOC108741208</name>
</gene>
<dbReference type="GO" id="GO:0034599">
    <property type="term" value="P:cellular response to oxidative stress"/>
    <property type="evidence" value="ECO:0007669"/>
    <property type="project" value="TreeGrafter"/>
</dbReference>
<evidence type="ECO:0000256" key="1">
    <source>
        <dbReference type="ARBA" id="ARBA00009609"/>
    </source>
</evidence>
<protein>
    <recommendedName>
        <fullName evidence="2">sulfiredoxin</fullName>
        <ecNumber evidence="2">1.8.98.2</ecNumber>
    </recommendedName>
</protein>
<evidence type="ECO:0000256" key="9">
    <source>
        <dbReference type="ARBA" id="ARBA00047514"/>
    </source>
</evidence>
<evidence type="ECO:0000313" key="12">
    <source>
        <dbReference type="RefSeq" id="XP_018331414.1"/>
    </source>
</evidence>
<dbReference type="GO" id="GO:0005524">
    <property type="term" value="F:ATP binding"/>
    <property type="evidence" value="ECO:0007669"/>
    <property type="project" value="UniProtKB-KW"/>
</dbReference>
<comment type="similarity">
    <text evidence="1">Belongs to the sulfiredoxin family.</text>
</comment>
<keyword evidence="7" id="KW-0560">Oxidoreductase</keyword>
<dbReference type="Gene3D" id="3.90.1530.10">
    <property type="entry name" value="Conserved hypothetical protein from pyrococcus furiosus pfu- 392566-001, ParB domain"/>
    <property type="match status" value="1"/>
</dbReference>
<dbReference type="RefSeq" id="XP_018331414.1">
    <property type="nucleotide sequence ID" value="XM_018475912.2"/>
</dbReference>
<dbReference type="InterPro" id="IPR003115">
    <property type="entry name" value="ParB_N"/>
</dbReference>
<dbReference type="SMART" id="SM00470">
    <property type="entry name" value="ParB"/>
    <property type="match status" value="1"/>
</dbReference>
<dbReference type="PANTHER" id="PTHR21348:SF2">
    <property type="entry name" value="SULFIREDOXIN-1"/>
    <property type="match status" value="1"/>
</dbReference>
<dbReference type="GO" id="GO:0032542">
    <property type="term" value="F:sulfiredoxin activity"/>
    <property type="evidence" value="ECO:0007669"/>
    <property type="project" value="UniProtKB-EC"/>
</dbReference>
<dbReference type="Proteomes" id="UP000192223">
    <property type="component" value="Unplaced"/>
</dbReference>
<evidence type="ECO:0000256" key="8">
    <source>
        <dbReference type="ARBA" id="ARBA00023157"/>
    </source>
</evidence>
<comment type="catalytic activity">
    <reaction evidence="9">
        <text>S-hydroxy-S-oxy-L-cysteinyl-[peroxiredoxin] + [protein]-dithiol + ATP = S-hydroxy-L-cysteinyl-[peroxiredoxin] + [protein]-disulfide + ADP + phosphate</text>
        <dbReference type="Rhea" id="RHEA:17545"/>
        <dbReference type="Rhea" id="RHEA-COMP:10593"/>
        <dbReference type="Rhea" id="RHEA-COMP:10594"/>
        <dbReference type="Rhea" id="RHEA-COMP:13681"/>
        <dbReference type="Rhea" id="RHEA-COMP:17976"/>
        <dbReference type="ChEBI" id="CHEBI:29950"/>
        <dbReference type="ChEBI" id="CHEBI:30616"/>
        <dbReference type="ChEBI" id="CHEBI:43474"/>
        <dbReference type="ChEBI" id="CHEBI:50058"/>
        <dbReference type="ChEBI" id="CHEBI:61973"/>
        <dbReference type="ChEBI" id="CHEBI:61974"/>
        <dbReference type="ChEBI" id="CHEBI:456216"/>
        <dbReference type="EC" id="1.8.98.2"/>
    </reaction>
</comment>
<dbReference type="FunCoup" id="A0A1W4X5S3">
    <property type="interactions" value="60"/>
</dbReference>